<reference evidence="2 3" key="1">
    <citation type="submission" date="2014-04" db="EMBL/GenBank/DDBJ databases">
        <title>Evolutionary Origins and Diversification of the Mycorrhizal Mutualists.</title>
        <authorList>
            <consortium name="DOE Joint Genome Institute"/>
            <consortium name="Mycorrhizal Genomics Consortium"/>
            <person name="Kohler A."/>
            <person name="Kuo A."/>
            <person name="Nagy L.G."/>
            <person name="Floudas D."/>
            <person name="Copeland A."/>
            <person name="Barry K.W."/>
            <person name="Cichocki N."/>
            <person name="Veneault-Fourrey C."/>
            <person name="LaButti K."/>
            <person name="Lindquist E.A."/>
            <person name="Lipzen A."/>
            <person name="Lundell T."/>
            <person name="Morin E."/>
            <person name="Murat C."/>
            <person name="Riley R."/>
            <person name="Ohm R."/>
            <person name="Sun H."/>
            <person name="Tunlid A."/>
            <person name="Henrissat B."/>
            <person name="Grigoriev I.V."/>
            <person name="Hibbett D.S."/>
            <person name="Martin F."/>
        </authorList>
    </citation>
    <scope>NUCLEOTIDE SEQUENCE [LARGE SCALE GENOMIC DNA]</scope>
    <source>
        <strain evidence="2 3">FD-317 M1</strain>
    </source>
</reference>
<proteinExistence type="predicted"/>
<accession>A0A0D0BKZ3</accession>
<protein>
    <submittedName>
        <fullName evidence="2">Unplaced genomic scaffold GYMLUscaffold_182, whole genome shotgun sequence</fullName>
    </submittedName>
</protein>
<dbReference type="Proteomes" id="UP000053593">
    <property type="component" value="Unassembled WGS sequence"/>
</dbReference>
<name>A0A0D0BKZ3_9AGAR</name>
<sequence length="68" mass="7692">MMIEVSSLIMMLSTVMPVILFQLVLAAVGKQDCLRSLQSFCLVYAPRLAFHVCLKFLEKLGTPLEYQL</sequence>
<feature type="chain" id="PRO_5002219585" evidence="1">
    <location>
        <begin position="27"/>
        <end position="68"/>
    </location>
</feature>
<feature type="signal peptide" evidence="1">
    <location>
        <begin position="1"/>
        <end position="26"/>
    </location>
</feature>
<organism evidence="2 3">
    <name type="scientific">Collybiopsis luxurians FD-317 M1</name>
    <dbReference type="NCBI Taxonomy" id="944289"/>
    <lineage>
        <taxon>Eukaryota</taxon>
        <taxon>Fungi</taxon>
        <taxon>Dikarya</taxon>
        <taxon>Basidiomycota</taxon>
        <taxon>Agaricomycotina</taxon>
        <taxon>Agaricomycetes</taxon>
        <taxon>Agaricomycetidae</taxon>
        <taxon>Agaricales</taxon>
        <taxon>Marasmiineae</taxon>
        <taxon>Omphalotaceae</taxon>
        <taxon>Collybiopsis</taxon>
        <taxon>Collybiopsis luxurians</taxon>
    </lineage>
</organism>
<evidence type="ECO:0000313" key="3">
    <source>
        <dbReference type="Proteomes" id="UP000053593"/>
    </source>
</evidence>
<dbReference type="HOGENOM" id="CLU_2794190_0_0_1"/>
<evidence type="ECO:0000256" key="1">
    <source>
        <dbReference type="SAM" id="SignalP"/>
    </source>
</evidence>
<keyword evidence="1" id="KW-0732">Signal</keyword>
<dbReference type="EMBL" id="KN834930">
    <property type="protein sequence ID" value="KIK50114.1"/>
    <property type="molecule type" value="Genomic_DNA"/>
</dbReference>
<gene>
    <name evidence="2" type="ORF">GYMLUDRAFT_78573</name>
</gene>
<dbReference type="AlphaFoldDB" id="A0A0D0BKZ3"/>
<evidence type="ECO:0000313" key="2">
    <source>
        <dbReference type="EMBL" id="KIK50114.1"/>
    </source>
</evidence>
<keyword evidence="3" id="KW-1185">Reference proteome</keyword>